<evidence type="ECO:0000256" key="1">
    <source>
        <dbReference type="SAM" id="Phobius"/>
    </source>
</evidence>
<dbReference type="EMBL" id="JAAOLE020000002">
    <property type="protein sequence ID" value="NVI50596.1"/>
    <property type="molecule type" value="Genomic_DNA"/>
</dbReference>
<dbReference type="AlphaFoldDB" id="A0A973WAR4"/>
<protein>
    <submittedName>
        <fullName evidence="2">Uncharacterized protein</fullName>
    </submittedName>
</protein>
<keyword evidence="1" id="KW-0812">Transmembrane</keyword>
<evidence type="ECO:0000313" key="2">
    <source>
        <dbReference type="EMBL" id="NVI50596.1"/>
    </source>
</evidence>
<feature type="transmembrane region" description="Helical" evidence="1">
    <location>
        <begin position="36"/>
        <end position="53"/>
    </location>
</feature>
<accession>A0A973WAR4</accession>
<sequence>MYNLRVIFHQAYAELIQRPLFERLIYFMLRAYVENIAYRLFVFSILVFLLARLKMASPVTIVLAMVVSQCLNIGANVPHEAVTAQVFLYDTIRYVAPGVLWAWIYLRFGFVTAEVASVGCHVFLQPAFSILFV</sequence>
<reference evidence="2" key="1">
    <citation type="submission" date="2020-06" db="EMBL/GenBank/DDBJ databases">
        <title>Whole Genome Sequence of Bradyrhizobium sp. Strain 1S1.</title>
        <authorList>
            <person name="Bromfield E.S.P."/>
            <person name="Cloutier S."/>
        </authorList>
    </citation>
    <scope>NUCLEOTIDE SEQUENCE [LARGE SCALE GENOMIC DNA]</scope>
    <source>
        <strain evidence="2">1S1</strain>
    </source>
</reference>
<comment type="caution">
    <text evidence="2">The sequence shown here is derived from an EMBL/GenBank/DDBJ whole genome shotgun (WGS) entry which is preliminary data.</text>
</comment>
<keyword evidence="1" id="KW-0472">Membrane</keyword>
<name>A0A973WAR4_9BRAD</name>
<organism evidence="2">
    <name type="scientific">Bradyrhizobium septentrionale</name>
    <dbReference type="NCBI Taxonomy" id="1404411"/>
    <lineage>
        <taxon>Bacteria</taxon>
        <taxon>Pseudomonadati</taxon>
        <taxon>Pseudomonadota</taxon>
        <taxon>Alphaproteobacteria</taxon>
        <taxon>Hyphomicrobiales</taxon>
        <taxon>Nitrobacteraceae</taxon>
        <taxon>Bradyrhizobium</taxon>
    </lineage>
</organism>
<proteinExistence type="predicted"/>
<keyword evidence="1" id="KW-1133">Transmembrane helix</keyword>
<dbReference type="RefSeq" id="WP_166217631.1">
    <property type="nucleotide sequence ID" value="NZ_CP088284.1"/>
</dbReference>
<gene>
    <name evidence="2" type="ORF">HAP48_049180</name>
</gene>